<protein>
    <submittedName>
        <fullName evidence="1">Uncharacterized protein</fullName>
    </submittedName>
</protein>
<proteinExistence type="predicted"/>
<reference evidence="1 2" key="1">
    <citation type="submission" date="2013-11" db="EMBL/GenBank/DDBJ databases">
        <title>Genome sequencing of Stegodyphus mimosarum.</title>
        <authorList>
            <person name="Bechsgaard J."/>
        </authorList>
    </citation>
    <scope>NUCLEOTIDE SEQUENCE [LARGE SCALE GENOMIC DNA]</scope>
</reference>
<dbReference type="Proteomes" id="UP000054359">
    <property type="component" value="Unassembled WGS sequence"/>
</dbReference>
<gene>
    <name evidence="1" type="ORF">X975_26254</name>
</gene>
<feature type="non-terminal residue" evidence="1">
    <location>
        <position position="57"/>
    </location>
</feature>
<evidence type="ECO:0000313" key="2">
    <source>
        <dbReference type="Proteomes" id="UP000054359"/>
    </source>
</evidence>
<name>A0A087T168_STEMI</name>
<dbReference type="AlphaFoldDB" id="A0A087T168"/>
<organism evidence="1 2">
    <name type="scientific">Stegodyphus mimosarum</name>
    <name type="common">African social velvet spider</name>
    <dbReference type="NCBI Taxonomy" id="407821"/>
    <lineage>
        <taxon>Eukaryota</taxon>
        <taxon>Metazoa</taxon>
        <taxon>Ecdysozoa</taxon>
        <taxon>Arthropoda</taxon>
        <taxon>Chelicerata</taxon>
        <taxon>Arachnida</taxon>
        <taxon>Araneae</taxon>
        <taxon>Araneomorphae</taxon>
        <taxon>Entelegynae</taxon>
        <taxon>Eresoidea</taxon>
        <taxon>Eresidae</taxon>
        <taxon>Stegodyphus</taxon>
    </lineage>
</organism>
<evidence type="ECO:0000313" key="1">
    <source>
        <dbReference type="EMBL" id="KFM58857.1"/>
    </source>
</evidence>
<keyword evidence="2" id="KW-1185">Reference proteome</keyword>
<dbReference type="OrthoDB" id="6515189at2759"/>
<sequence>MQVSNWFATSRLRFVTAIRFMCLSNEITSVKFCMEELNVSDIIIIDWNNYLREICIS</sequence>
<dbReference type="EMBL" id="KK112921">
    <property type="protein sequence ID" value="KFM58857.1"/>
    <property type="molecule type" value="Genomic_DNA"/>
</dbReference>
<accession>A0A087T168</accession>